<proteinExistence type="predicted"/>
<evidence type="ECO:0000256" key="1">
    <source>
        <dbReference type="SAM" id="MobiDB-lite"/>
    </source>
</evidence>
<dbReference type="Proteomes" id="UP000600026">
    <property type="component" value="Unassembled WGS sequence"/>
</dbReference>
<protein>
    <recommendedName>
        <fullName evidence="4">HEAT repeat domain-containing protein</fullName>
    </recommendedName>
</protein>
<dbReference type="InterPro" id="IPR011989">
    <property type="entry name" value="ARM-like"/>
</dbReference>
<dbReference type="InterPro" id="IPR016024">
    <property type="entry name" value="ARM-type_fold"/>
</dbReference>
<organism evidence="2 3">
    <name type="scientific">Streptomyces xanthophaeus</name>
    <dbReference type="NCBI Taxonomy" id="67385"/>
    <lineage>
        <taxon>Bacteria</taxon>
        <taxon>Bacillati</taxon>
        <taxon>Actinomycetota</taxon>
        <taxon>Actinomycetes</taxon>
        <taxon>Kitasatosporales</taxon>
        <taxon>Streptomycetaceae</taxon>
        <taxon>Streptomyces</taxon>
    </lineage>
</organism>
<evidence type="ECO:0000313" key="3">
    <source>
        <dbReference type="Proteomes" id="UP000600026"/>
    </source>
</evidence>
<reference evidence="2" key="1">
    <citation type="submission" date="2020-09" db="EMBL/GenBank/DDBJ databases">
        <title>Whole genome shotgun sequence of Streptomyces xanthophaeus NBRC 12829.</title>
        <authorList>
            <person name="Komaki H."/>
            <person name="Tamura T."/>
        </authorList>
    </citation>
    <scope>NUCLEOTIDE SEQUENCE</scope>
    <source>
        <strain evidence="2">NBRC 12829</strain>
    </source>
</reference>
<sequence length="135" mass="13841">MSGLQASLDGASSPSRSDRERAGSELAPFADVPAAAGALADLLLDAEDTAVTRRTAQALAQVGTVAAVRLIARALGGADDNQVNWLQTGVHDALVEPDDDAPDLAAVCAQLARDPEPAVRRGAAEILTWTDGTAR</sequence>
<dbReference type="Gene3D" id="1.25.10.10">
    <property type="entry name" value="Leucine-rich Repeat Variant"/>
    <property type="match status" value="1"/>
</dbReference>
<evidence type="ECO:0008006" key="4">
    <source>
        <dbReference type="Google" id="ProtNLM"/>
    </source>
</evidence>
<gene>
    <name evidence="2" type="ORF">Sxan_19630</name>
</gene>
<name>A0A919GVF2_9ACTN</name>
<feature type="region of interest" description="Disordered" evidence="1">
    <location>
        <begin position="1"/>
        <end position="28"/>
    </location>
</feature>
<keyword evidence="3" id="KW-1185">Reference proteome</keyword>
<dbReference type="AlphaFoldDB" id="A0A919GVF2"/>
<dbReference type="EMBL" id="BNEE01000004">
    <property type="protein sequence ID" value="GHI84599.1"/>
    <property type="molecule type" value="Genomic_DNA"/>
</dbReference>
<evidence type="ECO:0000313" key="2">
    <source>
        <dbReference type="EMBL" id="GHI84599.1"/>
    </source>
</evidence>
<accession>A0A919GVF2</accession>
<comment type="caution">
    <text evidence="2">The sequence shown here is derived from an EMBL/GenBank/DDBJ whole genome shotgun (WGS) entry which is preliminary data.</text>
</comment>
<dbReference type="SUPFAM" id="SSF48371">
    <property type="entry name" value="ARM repeat"/>
    <property type="match status" value="1"/>
</dbReference>
<dbReference type="RefSeq" id="WP_031144710.1">
    <property type="nucleotide sequence ID" value="NZ_BNEE01000004.1"/>
</dbReference>